<proteinExistence type="inferred from homology"/>
<dbReference type="GO" id="GO:0006355">
    <property type="term" value="P:regulation of DNA-templated transcription"/>
    <property type="evidence" value="ECO:0007669"/>
    <property type="project" value="InterPro"/>
</dbReference>
<feature type="coiled-coil region" evidence="11">
    <location>
        <begin position="32"/>
        <end position="97"/>
    </location>
</feature>
<comment type="subcellular location">
    <subcellularLocation>
        <location evidence="2 10">Cytoplasm</location>
    </subcellularLocation>
    <subcellularLocation>
        <location evidence="1 10">Nucleus</location>
    </subcellularLocation>
</comment>
<evidence type="ECO:0000256" key="6">
    <source>
        <dbReference type="ARBA" id="ARBA00022553"/>
    </source>
</evidence>
<evidence type="ECO:0000256" key="10">
    <source>
        <dbReference type="PIRNR" id="PIRNR005290"/>
    </source>
</evidence>
<evidence type="ECO:0000256" key="5">
    <source>
        <dbReference type="ARBA" id="ARBA00022491"/>
    </source>
</evidence>
<dbReference type="AlphaFoldDB" id="A0A7J6M375"/>
<feature type="compositionally biased region" description="Low complexity" evidence="12">
    <location>
        <begin position="292"/>
        <end position="306"/>
    </location>
</feature>
<sequence length="641" mass="73329">MSASRKLQATIDVTLKKVDEGVDEFQQVWRKVEESQNQNQREKNQMDLKKEIKKLQRYREDIMKWISGTEVKDKGKLTDTRRKIEVEMERFKEFERESKTKPFSFMGLQAQDKVDPAEQKRMETRSRLESYVDQLTQQIDEYTAEMEKIMGEGGREKGKKKKSKGSKLTPAESTRVAELKIWIARHQWHQAKLEQLIRKLDNEEDVDYDELEITEQALDYYLEEHENPDYYHDEELYVNHHLDDNRINAYTKPIDVDESENADGEPTDTQESQESSDEDKPKKPVKEVPLSAGAKAMQKALAAKAAGYQPPSKSPPRPTLPALPSISPPAPPSPPAVPSYPPPPLGDDMATVEHKEDESVKVNEKVPTPTNATASTSAASPPQTAAQAAAPAPPPGFKAPVAQPEPAEVKVQHEDTRQATPVDPAMEMLLRSYENRPMPNDLCCTERSREYLFRPELVIVVGGDLCAIVLGYSPFDVEAKSAAFVASARYCLWELRTLLQARPVNFVGVRSPANPIPSSAARKSPYPQRPVEEADSEAVFQKLPFDTLMFVFYYRPGTYAQYLAARELKRMSWRFHSRYGTWFKRHSEPSVVNPKYEYGTYVYFDCYADEWAQKIKKDFQFDYCHLEDELPVAPRRDDNRH</sequence>
<protein>
    <submittedName>
        <fullName evidence="15">CCR4-NOT transcription complex, subunit 3</fullName>
    </submittedName>
</protein>
<dbReference type="Pfam" id="PF04153">
    <property type="entry name" value="NOT2_3_5_C"/>
    <property type="match status" value="1"/>
</dbReference>
<dbReference type="EMBL" id="JABAHT010000082">
    <property type="protein sequence ID" value="KAF4665979.1"/>
    <property type="molecule type" value="Genomic_DNA"/>
</dbReference>
<evidence type="ECO:0000256" key="9">
    <source>
        <dbReference type="ARBA" id="ARBA00023242"/>
    </source>
</evidence>
<evidence type="ECO:0000259" key="14">
    <source>
        <dbReference type="Pfam" id="PF04153"/>
    </source>
</evidence>
<evidence type="ECO:0000256" key="8">
    <source>
        <dbReference type="ARBA" id="ARBA00023163"/>
    </source>
</evidence>
<feature type="domain" description="CCR4-Not complex component Not N-terminal" evidence="13">
    <location>
        <begin position="4"/>
        <end position="238"/>
    </location>
</feature>
<feature type="domain" description="NOT2/NOT3/NOT5 C-terminal" evidence="14">
    <location>
        <begin position="520"/>
        <end position="626"/>
    </location>
</feature>
<dbReference type="InterPro" id="IPR012270">
    <property type="entry name" value="CCR4-NOT_su3/5"/>
</dbReference>
<comment type="similarity">
    <text evidence="3 10">Belongs to the CNOT2/3/5 family.</text>
</comment>
<feature type="compositionally biased region" description="Basic and acidic residues" evidence="12">
    <location>
        <begin position="351"/>
        <end position="364"/>
    </location>
</feature>
<dbReference type="Gene3D" id="2.30.30.1020">
    <property type="entry name" value="CCR4-NOT complex subunit 2/3/5, C-terminal domain"/>
    <property type="match status" value="1"/>
</dbReference>
<feature type="compositionally biased region" description="Basic and acidic residues" evidence="12">
    <location>
        <begin position="407"/>
        <end position="417"/>
    </location>
</feature>
<dbReference type="OrthoDB" id="293823at2759"/>
<feature type="compositionally biased region" description="Pro residues" evidence="12">
    <location>
        <begin position="312"/>
        <end position="345"/>
    </location>
</feature>
<accession>A0A7J6M375</accession>
<name>A0A7J6M375_PEROL</name>
<keyword evidence="7 10" id="KW-0805">Transcription regulation</keyword>
<keyword evidence="9 10" id="KW-0539">Nucleus</keyword>
<evidence type="ECO:0000313" key="15">
    <source>
        <dbReference type="EMBL" id="KAF4665979.1"/>
    </source>
</evidence>
<dbReference type="InterPro" id="IPR007207">
    <property type="entry name" value="Not_N"/>
</dbReference>
<evidence type="ECO:0000256" key="2">
    <source>
        <dbReference type="ARBA" id="ARBA00004496"/>
    </source>
</evidence>
<evidence type="ECO:0000256" key="12">
    <source>
        <dbReference type="SAM" id="MobiDB-lite"/>
    </source>
</evidence>
<gene>
    <name evidence="15" type="primary">CNOT3</name>
    <name evidence="15" type="ORF">FOZ61_010286</name>
</gene>
<evidence type="ECO:0000259" key="13">
    <source>
        <dbReference type="Pfam" id="PF04065"/>
    </source>
</evidence>
<dbReference type="GO" id="GO:0005634">
    <property type="term" value="C:nucleus"/>
    <property type="evidence" value="ECO:0007669"/>
    <property type="project" value="UniProtKB-SubCell"/>
</dbReference>
<dbReference type="Proteomes" id="UP000570595">
    <property type="component" value="Unassembled WGS sequence"/>
</dbReference>
<dbReference type="InterPro" id="IPR038635">
    <property type="entry name" value="CCR4-NOT_su2/3/5_C_sf"/>
</dbReference>
<feature type="region of interest" description="Disordered" evidence="12">
    <location>
        <begin position="256"/>
        <end position="417"/>
    </location>
</feature>
<keyword evidence="11" id="KW-0175">Coiled coil</keyword>
<feature type="compositionally biased region" description="Low complexity" evidence="12">
    <location>
        <begin position="367"/>
        <end position="390"/>
    </location>
</feature>
<keyword evidence="4 10" id="KW-0963">Cytoplasm</keyword>
<evidence type="ECO:0000256" key="4">
    <source>
        <dbReference type="ARBA" id="ARBA00022490"/>
    </source>
</evidence>
<dbReference type="Pfam" id="PF04065">
    <property type="entry name" value="Not3"/>
    <property type="match status" value="1"/>
</dbReference>
<dbReference type="InterPro" id="IPR040168">
    <property type="entry name" value="Not2/3/5"/>
</dbReference>
<dbReference type="GO" id="GO:0030015">
    <property type="term" value="C:CCR4-NOT core complex"/>
    <property type="evidence" value="ECO:0007669"/>
    <property type="project" value="UniProtKB-UniRule"/>
</dbReference>
<evidence type="ECO:0000256" key="7">
    <source>
        <dbReference type="ARBA" id="ARBA00023015"/>
    </source>
</evidence>
<keyword evidence="5 10" id="KW-0678">Repressor</keyword>
<keyword evidence="6" id="KW-0597">Phosphoprotein</keyword>
<feature type="region of interest" description="Disordered" evidence="12">
    <location>
        <begin position="151"/>
        <end position="171"/>
    </location>
</feature>
<evidence type="ECO:0000256" key="11">
    <source>
        <dbReference type="SAM" id="Coils"/>
    </source>
</evidence>
<comment type="caution">
    <text evidence="15">The sequence shown here is derived from an EMBL/GenBank/DDBJ whole genome shotgun (WGS) entry which is preliminary data.</text>
</comment>
<reference evidence="15 16" key="1">
    <citation type="submission" date="2020-04" db="EMBL/GenBank/DDBJ databases">
        <title>Perkinsus olseni comparative genomics.</title>
        <authorList>
            <person name="Bogema D.R."/>
        </authorList>
    </citation>
    <scope>NUCLEOTIDE SEQUENCE [LARGE SCALE GENOMIC DNA]</scope>
    <source>
        <strain evidence="15">ATCC PRA-179</strain>
    </source>
</reference>
<dbReference type="PANTHER" id="PTHR23326">
    <property type="entry name" value="CCR4 NOT-RELATED"/>
    <property type="match status" value="1"/>
</dbReference>
<evidence type="ECO:0000313" key="16">
    <source>
        <dbReference type="Proteomes" id="UP000570595"/>
    </source>
</evidence>
<dbReference type="InterPro" id="IPR007282">
    <property type="entry name" value="NOT2/3/5_C"/>
</dbReference>
<feature type="compositionally biased region" description="Acidic residues" evidence="12">
    <location>
        <begin position="256"/>
        <end position="268"/>
    </location>
</feature>
<dbReference type="PIRSF" id="PIRSF005290">
    <property type="entry name" value="NOT_su_3_5"/>
    <property type="match status" value="1"/>
</dbReference>
<evidence type="ECO:0000256" key="3">
    <source>
        <dbReference type="ARBA" id="ARBA00007682"/>
    </source>
</evidence>
<organism evidence="15 16">
    <name type="scientific">Perkinsus olseni</name>
    <name type="common">Perkinsus atlanticus</name>
    <dbReference type="NCBI Taxonomy" id="32597"/>
    <lineage>
        <taxon>Eukaryota</taxon>
        <taxon>Sar</taxon>
        <taxon>Alveolata</taxon>
        <taxon>Perkinsozoa</taxon>
        <taxon>Perkinsea</taxon>
        <taxon>Perkinsida</taxon>
        <taxon>Perkinsidae</taxon>
        <taxon>Perkinsus</taxon>
    </lineage>
</organism>
<keyword evidence="8 10" id="KW-0804">Transcription</keyword>
<evidence type="ECO:0000256" key="1">
    <source>
        <dbReference type="ARBA" id="ARBA00004123"/>
    </source>
</evidence>
<dbReference type="GO" id="GO:0000932">
    <property type="term" value="C:P-body"/>
    <property type="evidence" value="ECO:0007669"/>
    <property type="project" value="UniProtKB-UniRule"/>
</dbReference>